<evidence type="ECO:0000313" key="2">
    <source>
        <dbReference type="Proteomes" id="UP000245535"/>
    </source>
</evidence>
<reference evidence="1 2" key="1">
    <citation type="submission" date="2018-03" db="EMBL/GenBank/DDBJ databases">
        <title>Genomic Encyclopedia of Archaeal and Bacterial Type Strains, Phase II (KMG-II): from individual species to whole genera.</title>
        <authorList>
            <person name="Goeker M."/>
        </authorList>
    </citation>
    <scope>NUCLEOTIDE SEQUENCE [LARGE SCALE GENOMIC DNA]</scope>
    <source>
        <strain evidence="1 2">DSM 28229</strain>
    </source>
</reference>
<name>A0A315Z9B4_SEDFL</name>
<dbReference type="OrthoDB" id="9153186at2"/>
<keyword evidence="2" id="KW-1185">Reference proteome</keyword>
<sequence>MNSKTTTTSATFTKKQQKFLSTFTSPIKYFLFLLTQVPMGLVCGMKVREVTLTACTTYLPFRWINKNPFASIYFAVQSMAAELSTAALGVLALYEAEESIAFILVDMKAEFHKKAVKGITFTCEMGEEIRETVKKASLSTEAQTITAKTVGKMADGTIVSEFYFTWSFKKRSKS</sequence>
<accession>A0A315Z9B4</accession>
<dbReference type="EMBL" id="QGDO01000003">
    <property type="protein sequence ID" value="PWJ41862.1"/>
    <property type="molecule type" value="Genomic_DNA"/>
</dbReference>
<comment type="caution">
    <text evidence="1">The sequence shown here is derived from an EMBL/GenBank/DDBJ whole genome shotgun (WGS) entry which is preliminary data.</text>
</comment>
<protein>
    <recommendedName>
        <fullName evidence="3">Acyl-coenzyme A thioesterase PaaI-like protein</fullName>
    </recommendedName>
</protein>
<proteinExistence type="predicted"/>
<dbReference type="SUPFAM" id="SSF54637">
    <property type="entry name" value="Thioesterase/thiol ester dehydrase-isomerase"/>
    <property type="match status" value="1"/>
</dbReference>
<dbReference type="Proteomes" id="UP000245535">
    <property type="component" value="Unassembled WGS sequence"/>
</dbReference>
<dbReference type="RefSeq" id="WP_109618271.1">
    <property type="nucleotide sequence ID" value="NZ_QGDO01000003.1"/>
</dbReference>
<dbReference type="InterPro" id="IPR029069">
    <property type="entry name" value="HotDog_dom_sf"/>
</dbReference>
<evidence type="ECO:0008006" key="3">
    <source>
        <dbReference type="Google" id="ProtNLM"/>
    </source>
</evidence>
<dbReference type="AlphaFoldDB" id="A0A315Z9B4"/>
<gene>
    <name evidence="1" type="ORF">BC781_103112</name>
</gene>
<evidence type="ECO:0000313" key="1">
    <source>
        <dbReference type="EMBL" id="PWJ41862.1"/>
    </source>
</evidence>
<dbReference type="Gene3D" id="3.10.129.10">
    <property type="entry name" value="Hotdog Thioesterase"/>
    <property type="match status" value="1"/>
</dbReference>
<organism evidence="1 2">
    <name type="scientific">Sediminitomix flava</name>
    <dbReference type="NCBI Taxonomy" id="379075"/>
    <lineage>
        <taxon>Bacteria</taxon>
        <taxon>Pseudomonadati</taxon>
        <taxon>Bacteroidota</taxon>
        <taxon>Cytophagia</taxon>
        <taxon>Cytophagales</taxon>
        <taxon>Flammeovirgaceae</taxon>
        <taxon>Sediminitomix</taxon>
    </lineage>
</organism>